<comment type="similarity">
    <text evidence="2">Belongs to the PC-esterase family. TBL subfamily.</text>
</comment>
<evidence type="ECO:0000256" key="7">
    <source>
        <dbReference type="SAM" id="Phobius"/>
    </source>
</evidence>
<feature type="domain" description="Trichome birefringence-like C-terminal" evidence="8">
    <location>
        <begin position="176"/>
        <end position="458"/>
    </location>
</feature>
<feature type="transmembrane region" description="Helical" evidence="7">
    <location>
        <begin position="12"/>
        <end position="30"/>
    </location>
</feature>
<proteinExistence type="inferred from homology"/>
<name>A0A1U7Z5Z0_NELNU</name>
<dbReference type="GO" id="GO:0010411">
    <property type="term" value="P:xyloglucan metabolic process"/>
    <property type="evidence" value="ECO:0000318"/>
    <property type="project" value="GO_Central"/>
</dbReference>
<evidence type="ECO:0000256" key="5">
    <source>
        <dbReference type="ARBA" id="ARBA00022989"/>
    </source>
</evidence>
<dbReference type="InterPro" id="IPR025846">
    <property type="entry name" value="TBL_N"/>
</dbReference>
<evidence type="ECO:0000256" key="6">
    <source>
        <dbReference type="ARBA" id="ARBA00023136"/>
    </source>
</evidence>
<dbReference type="AlphaFoldDB" id="A0A1U7Z5Z0"/>
<dbReference type="GO" id="GO:0045492">
    <property type="term" value="P:xylan biosynthetic process"/>
    <property type="evidence" value="ECO:0000318"/>
    <property type="project" value="GO_Central"/>
</dbReference>
<dbReference type="PANTHER" id="PTHR32285:SF235">
    <property type="entry name" value="PROTEIN TRICHOME BIREFRINGENCE-LIKE 16"/>
    <property type="match status" value="1"/>
</dbReference>
<keyword evidence="3 7" id="KW-0812">Transmembrane</keyword>
<evidence type="ECO:0000313" key="10">
    <source>
        <dbReference type="Proteomes" id="UP000189703"/>
    </source>
</evidence>
<dbReference type="Pfam" id="PF13839">
    <property type="entry name" value="PC-Esterase"/>
    <property type="match status" value="1"/>
</dbReference>
<dbReference type="OrthoDB" id="630188at2759"/>
<dbReference type="GO" id="GO:0016020">
    <property type="term" value="C:membrane"/>
    <property type="evidence" value="ECO:0007669"/>
    <property type="project" value="UniProtKB-SubCell"/>
</dbReference>
<protein>
    <submittedName>
        <fullName evidence="11">Protein trichome birefringence-like 14</fullName>
    </submittedName>
</protein>
<dbReference type="GO" id="GO:0016407">
    <property type="term" value="F:acetyltransferase activity"/>
    <property type="evidence" value="ECO:0000318"/>
    <property type="project" value="GO_Central"/>
</dbReference>
<dbReference type="GO" id="GO:0009834">
    <property type="term" value="P:plant-type secondary cell wall biogenesis"/>
    <property type="evidence" value="ECO:0000318"/>
    <property type="project" value="GO_Central"/>
</dbReference>
<evidence type="ECO:0000313" key="11">
    <source>
        <dbReference type="RefSeq" id="XP_010242257.1"/>
    </source>
</evidence>
<sequence>MKTSFYGSRGKQLSLTLVVLICTTFLIWAWEKTLLGTTFFPLQNWFVMPSSEIAHVVSSASSKPDTFTKEDLLYAVTDEETRTENMEQAFNAVAPLGSANISSLQSSKINGNSLTLSVEKKACNYAKGKWVEDNGRPLYSGFGCKKWLSKMWACRLNKRTDFSYENFRWKPDNCEMPDFEASKFLKRMQDKTVALVGDSLGRQQFQSLMCMLTGGKERPDVMDIGREYGLVKAPGAKRPDGWAYWFQETNTTVLYYWSVCLCDVEPLNITGPNTEYAMHLDRPTAFLHRYLHMFDVLVLNTGHHWNRWKLTQNRWVMHVGGVPNMKFTDIADAKNFTIYSIVKWLDLQLPKHPQLRTFFRTISPRHYLNGDWNSGGTCNNTTPLAGGKEVLQDKSSDPVAEGAVNGTSVKLLDITALSQLRDESHISQYSIEFPPGIQDCLHWCLPGIPDTWNEILLAQL</sequence>
<dbReference type="KEGG" id="nnu:104586657"/>
<evidence type="ECO:0000256" key="1">
    <source>
        <dbReference type="ARBA" id="ARBA00004167"/>
    </source>
</evidence>
<dbReference type="OMA" id="FTIHNTV"/>
<keyword evidence="5 7" id="KW-1133">Transmembrane helix</keyword>
<evidence type="ECO:0000256" key="2">
    <source>
        <dbReference type="ARBA" id="ARBA00007727"/>
    </source>
</evidence>
<evidence type="ECO:0000259" key="9">
    <source>
        <dbReference type="Pfam" id="PF14416"/>
    </source>
</evidence>
<dbReference type="InterPro" id="IPR026057">
    <property type="entry name" value="TBL_C"/>
</dbReference>
<comment type="subcellular location">
    <subcellularLocation>
        <location evidence="1">Membrane</location>
        <topology evidence="1">Single-pass membrane protein</topology>
    </subcellularLocation>
</comment>
<dbReference type="GeneID" id="104586657"/>
<dbReference type="eggNOG" id="ENOG502QRJ5">
    <property type="taxonomic scope" value="Eukaryota"/>
</dbReference>
<dbReference type="STRING" id="4432.A0A1U7Z5Z0"/>
<dbReference type="GO" id="GO:0005794">
    <property type="term" value="C:Golgi apparatus"/>
    <property type="evidence" value="ECO:0000318"/>
    <property type="project" value="GO_Central"/>
</dbReference>
<evidence type="ECO:0000256" key="4">
    <source>
        <dbReference type="ARBA" id="ARBA00022968"/>
    </source>
</evidence>
<keyword evidence="6 7" id="KW-0472">Membrane</keyword>
<evidence type="ECO:0000256" key="3">
    <source>
        <dbReference type="ARBA" id="ARBA00022692"/>
    </source>
</evidence>
<dbReference type="FunCoup" id="A0A1U7Z5Z0">
    <property type="interactions" value="1875"/>
</dbReference>
<organism evidence="10 11">
    <name type="scientific">Nelumbo nucifera</name>
    <name type="common">Sacred lotus</name>
    <dbReference type="NCBI Taxonomy" id="4432"/>
    <lineage>
        <taxon>Eukaryota</taxon>
        <taxon>Viridiplantae</taxon>
        <taxon>Streptophyta</taxon>
        <taxon>Embryophyta</taxon>
        <taxon>Tracheophyta</taxon>
        <taxon>Spermatophyta</taxon>
        <taxon>Magnoliopsida</taxon>
        <taxon>Proteales</taxon>
        <taxon>Nelumbonaceae</taxon>
        <taxon>Nelumbo</taxon>
    </lineage>
</organism>
<dbReference type="GO" id="GO:0016413">
    <property type="term" value="F:O-acetyltransferase activity"/>
    <property type="evidence" value="ECO:0007669"/>
    <property type="project" value="InterPro"/>
</dbReference>
<keyword evidence="4" id="KW-0735">Signal-anchor</keyword>
<evidence type="ECO:0000259" key="8">
    <source>
        <dbReference type="Pfam" id="PF13839"/>
    </source>
</evidence>
<reference evidence="11" key="1">
    <citation type="submission" date="2025-08" db="UniProtKB">
        <authorList>
            <consortium name="RefSeq"/>
        </authorList>
    </citation>
    <scope>IDENTIFICATION</scope>
</reference>
<keyword evidence="10" id="KW-1185">Reference proteome</keyword>
<feature type="domain" description="Trichome birefringence-like N-terminal" evidence="9">
    <location>
        <begin position="122"/>
        <end position="175"/>
    </location>
</feature>
<accession>A0A1U7Z5Z0</accession>
<gene>
    <name evidence="11" type="primary">LOC104586657</name>
</gene>
<dbReference type="Pfam" id="PF14416">
    <property type="entry name" value="PMR5N"/>
    <property type="match status" value="1"/>
</dbReference>
<dbReference type="PANTHER" id="PTHR32285">
    <property type="entry name" value="PROTEIN TRICHOME BIREFRINGENCE-LIKE 9-RELATED"/>
    <property type="match status" value="1"/>
</dbReference>
<dbReference type="InterPro" id="IPR029962">
    <property type="entry name" value="TBL"/>
</dbReference>
<dbReference type="RefSeq" id="XP_010242257.1">
    <property type="nucleotide sequence ID" value="XM_010243955.2"/>
</dbReference>
<dbReference type="Proteomes" id="UP000189703">
    <property type="component" value="Unplaced"/>
</dbReference>
<dbReference type="InParanoid" id="A0A1U7Z5Z0"/>